<comment type="function">
    <text evidence="2">Catalyzes the reduction of dTDP-6-deoxy-L-lyxo-4-hexulose to yield dTDP-L-rhamnose.</text>
</comment>
<dbReference type="InterPro" id="IPR029903">
    <property type="entry name" value="RmlD-like-bd"/>
</dbReference>
<dbReference type="GO" id="GO:0005829">
    <property type="term" value="C:cytosol"/>
    <property type="evidence" value="ECO:0007669"/>
    <property type="project" value="TreeGrafter"/>
</dbReference>
<dbReference type="PANTHER" id="PTHR10491">
    <property type="entry name" value="DTDP-4-DEHYDRORHAMNOSE REDUCTASE"/>
    <property type="match status" value="1"/>
</dbReference>
<dbReference type="RefSeq" id="WP_189081150.1">
    <property type="nucleotide sequence ID" value="NZ_BMMX01000023.1"/>
</dbReference>
<protein>
    <recommendedName>
        <fullName evidence="2">dTDP-4-dehydrorhamnose reductase</fullName>
        <ecNumber evidence="2">1.1.1.133</ecNumber>
    </recommendedName>
</protein>
<sequence length="291" mass="31923">MKILVLGASGMLGHTVLRELASDSDLHVTGAVRKRPGNFNFGALVLDGIDASDFGSIKAVIDQVDPNVVINCIGVIKQDPRVEDKVNTIAVNAMLPHVLERECDERGRRFIHFSTDCVFSGRRGRYTEEDTPDPVDFYGRSKLMGEAGQTGLVLRTSIIGREISSKRSLLEWFLSSQGTVRGFTEAIYSGVTTTEMARLVKSVIRNHPALSGLLHVASDPISKHDLLHVIADEYGWHGTIAPDSKVRCDRSMRADGLFALTGYRPPAWKTMIKEMRMAESALGRSTLGAGR</sequence>
<dbReference type="CDD" id="cd05254">
    <property type="entry name" value="dTDP_HR_like_SDR_e"/>
    <property type="match status" value="1"/>
</dbReference>
<proteinExistence type="inferred from homology"/>
<dbReference type="GO" id="GO:0008831">
    <property type="term" value="F:dTDP-4-dehydrorhamnose reductase activity"/>
    <property type="evidence" value="ECO:0007669"/>
    <property type="project" value="UniProtKB-EC"/>
</dbReference>
<dbReference type="Pfam" id="PF04321">
    <property type="entry name" value="RmlD_sub_bind"/>
    <property type="match status" value="1"/>
</dbReference>
<comment type="caution">
    <text evidence="4">The sequence shown here is derived from an EMBL/GenBank/DDBJ whole genome shotgun (WGS) entry which is preliminary data.</text>
</comment>
<name>A0A8J3FPV8_9ACTN</name>
<dbReference type="EC" id="1.1.1.133" evidence="2"/>
<evidence type="ECO:0000256" key="2">
    <source>
        <dbReference type="RuleBase" id="RU364082"/>
    </source>
</evidence>
<evidence type="ECO:0000256" key="1">
    <source>
        <dbReference type="ARBA" id="ARBA00010944"/>
    </source>
</evidence>
<accession>A0A8J3FPV8</accession>
<gene>
    <name evidence="4" type="ORF">GCM10012284_43760</name>
</gene>
<dbReference type="Proteomes" id="UP000656042">
    <property type="component" value="Unassembled WGS sequence"/>
</dbReference>
<reference evidence="4" key="2">
    <citation type="submission" date="2020-09" db="EMBL/GenBank/DDBJ databases">
        <authorList>
            <person name="Sun Q."/>
            <person name="Zhou Y."/>
        </authorList>
    </citation>
    <scope>NUCLEOTIDE SEQUENCE</scope>
    <source>
        <strain evidence="4">CGMCC 4.7299</strain>
    </source>
</reference>
<dbReference type="SUPFAM" id="SSF51735">
    <property type="entry name" value="NAD(P)-binding Rossmann-fold domains"/>
    <property type="match status" value="1"/>
</dbReference>
<dbReference type="UniPathway" id="UPA00124"/>
<dbReference type="InterPro" id="IPR005913">
    <property type="entry name" value="dTDP_dehydrorham_reduct"/>
</dbReference>
<feature type="domain" description="RmlD-like substrate binding" evidence="3">
    <location>
        <begin position="1"/>
        <end position="239"/>
    </location>
</feature>
<keyword evidence="2" id="KW-0560">Oxidoreductase</keyword>
<dbReference type="GO" id="GO:0019305">
    <property type="term" value="P:dTDP-rhamnose biosynthetic process"/>
    <property type="evidence" value="ECO:0007669"/>
    <property type="project" value="UniProtKB-UniPathway"/>
</dbReference>
<dbReference type="InterPro" id="IPR036291">
    <property type="entry name" value="NAD(P)-bd_dom_sf"/>
</dbReference>
<evidence type="ECO:0000313" key="5">
    <source>
        <dbReference type="Proteomes" id="UP000656042"/>
    </source>
</evidence>
<reference evidence="4" key="1">
    <citation type="journal article" date="2014" name="Int. J. Syst. Evol. Microbiol.">
        <title>Complete genome sequence of Corynebacterium casei LMG S-19264T (=DSM 44701T), isolated from a smear-ripened cheese.</title>
        <authorList>
            <consortium name="US DOE Joint Genome Institute (JGI-PGF)"/>
            <person name="Walter F."/>
            <person name="Albersmeier A."/>
            <person name="Kalinowski J."/>
            <person name="Ruckert C."/>
        </authorList>
    </citation>
    <scope>NUCLEOTIDE SEQUENCE</scope>
    <source>
        <strain evidence="4">CGMCC 4.7299</strain>
    </source>
</reference>
<comment type="similarity">
    <text evidence="1 2">Belongs to the dTDP-4-dehydrorhamnose reductase family.</text>
</comment>
<dbReference type="AlphaFoldDB" id="A0A8J3FPV8"/>
<keyword evidence="5" id="KW-1185">Reference proteome</keyword>
<dbReference type="EMBL" id="BMMX01000023">
    <property type="protein sequence ID" value="GGL04424.1"/>
    <property type="molecule type" value="Genomic_DNA"/>
</dbReference>
<dbReference type="PANTHER" id="PTHR10491:SF4">
    <property type="entry name" value="METHIONINE ADENOSYLTRANSFERASE 2 SUBUNIT BETA"/>
    <property type="match status" value="1"/>
</dbReference>
<organism evidence="4 5">
    <name type="scientific">Mangrovihabitans endophyticus</name>
    <dbReference type="NCBI Taxonomy" id="1751298"/>
    <lineage>
        <taxon>Bacteria</taxon>
        <taxon>Bacillati</taxon>
        <taxon>Actinomycetota</taxon>
        <taxon>Actinomycetes</taxon>
        <taxon>Micromonosporales</taxon>
        <taxon>Micromonosporaceae</taxon>
        <taxon>Mangrovihabitans</taxon>
    </lineage>
</organism>
<evidence type="ECO:0000259" key="3">
    <source>
        <dbReference type="Pfam" id="PF04321"/>
    </source>
</evidence>
<keyword evidence="2" id="KW-0521">NADP</keyword>
<comment type="pathway">
    <text evidence="2">Carbohydrate biosynthesis; dTDP-L-rhamnose biosynthesis.</text>
</comment>
<evidence type="ECO:0000313" key="4">
    <source>
        <dbReference type="EMBL" id="GGL04424.1"/>
    </source>
</evidence>
<dbReference type="Gene3D" id="3.40.50.720">
    <property type="entry name" value="NAD(P)-binding Rossmann-like Domain"/>
    <property type="match status" value="1"/>
</dbReference>